<dbReference type="OrthoDB" id="3710927at2"/>
<dbReference type="RefSeq" id="WP_004012626.1">
    <property type="nucleotide sequence ID" value="NZ_CAMPNB010000033.1"/>
</dbReference>
<sequence length="70" mass="8107">MKYFDMNGVPFDDSDVEKWAAEAEVGFPNSVVETVEPRAWERDAPMQAKSVRMCRWGCGIWLPARRRMKA</sequence>
<evidence type="ECO:0000313" key="2">
    <source>
        <dbReference type="Proteomes" id="UP000582487"/>
    </source>
</evidence>
<proteinExistence type="predicted"/>
<name>A0A2J9KQH6_9ACTO</name>
<organism evidence="1 2">
    <name type="scientific">Mobiluncus mulieris</name>
    <dbReference type="NCBI Taxonomy" id="2052"/>
    <lineage>
        <taxon>Bacteria</taxon>
        <taxon>Bacillati</taxon>
        <taxon>Actinomycetota</taxon>
        <taxon>Actinomycetes</taxon>
        <taxon>Actinomycetales</taxon>
        <taxon>Actinomycetaceae</taxon>
        <taxon>Mobiluncus</taxon>
    </lineage>
</organism>
<dbReference type="AlphaFoldDB" id="A0A2J9KQH6"/>
<reference evidence="1 2" key="1">
    <citation type="submission" date="2020-04" db="EMBL/GenBank/DDBJ databases">
        <title>Antimicrobial susceptibility and clonality of vaginal-derived multi-drug resistant Mobiluncus isolates in China.</title>
        <authorList>
            <person name="Zhang X."/>
        </authorList>
    </citation>
    <scope>NUCLEOTIDE SEQUENCE [LARGE SCALE GENOMIC DNA]</scope>
    <source>
        <strain evidence="1 2">7</strain>
    </source>
</reference>
<accession>A0A2J9KQH6</accession>
<protein>
    <submittedName>
        <fullName evidence="1">Uncharacterized protein</fullName>
    </submittedName>
</protein>
<dbReference type="EMBL" id="JABCUV010000020">
    <property type="protein sequence ID" value="NMW94171.1"/>
    <property type="molecule type" value="Genomic_DNA"/>
</dbReference>
<gene>
    <name evidence="1" type="ORF">HHJ74_10880</name>
</gene>
<evidence type="ECO:0000313" key="1">
    <source>
        <dbReference type="EMBL" id="NMW94171.1"/>
    </source>
</evidence>
<comment type="caution">
    <text evidence="1">The sequence shown here is derived from an EMBL/GenBank/DDBJ whole genome shotgun (WGS) entry which is preliminary data.</text>
</comment>
<dbReference type="Proteomes" id="UP000582487">
    <property type="component" value="Unassembled WGS sequence"/>
</dbReference>